<dbReference type="InterPro" id="IPR017452">
    <property type="entry name" value="GPCR_Rhodpsn_7TM"/>
</dbReference>
<accession>A0A2B4RQG7</accession>
<evidence type="ECO:0000256" key="7">
    <source>
        <dbReference type="ARBA" id="ARBA00023224"/>
    </source>
</evidence>
<evidence type="ECO:0000256" key="2">
    <source>
        <dbReference type="ARBA" id="ARBA00022692"/>
    </source>
</evidence>
<dbReference type="GO" id="GO:0005886">
    <property type="term" value="C:plasma membrane"/>
    <property type="evidence" value="ECO:0007669"/>
    <property type="project" value="TreeGrafter"/>
</dbReference>
<dbReference type="AlphaFoldDB" id="A0A2B4RQG7"/>
<name>A0A2B4RQG7_STYPI</name>
<dbReference type="SUPFAM" id="SSF81321">
    <property type="entry name" value="Family A G protein-coupled receptor-like"/>
    <property type="match status" value="1"/>
</dbReference>
<feature type="transmembrane region" description="Helical" evidence="8">
    <location>
        <begin position="137"/>
        <end position="161"/>
    </location>
</feature>
<keyword evidence="11" id="KW-1185">Reference proteome</keyword>
<keyword evidence="7" id="KW-0807">Transducer</keyword>
<dbReference type="GO" id="GO:0004930">
    <property type="term" value="F:G protein-coupled receptor activity"/>
    <property type="evidence" value="ECO:0007669"/>
    <property type="project" value="UniProtKB-KW"/>
</dbReference>
<dbReference type="EMBL" id="LSMT01000403">
    <property type="protein sequence ID" value="PFX18587.1"/>
    <property type="molecule type" value="Genomic_DNA"/>
</dbReference>
<feature type="transmembrane region" description="Helical" evidence="8">
    <location>
        <begin position="54"/>
        <end position="75"/>
    </location>
</feature>
<dbReference type="PROSITE" id="PS50262">
    <property type="entry name" value="G_PROTEIN_RECEP_F1_2"/>
    <property type="match status" value="1"/>
</dbReference>
<dbReference type="PRINTS" id="PR00237">
    <property type="entry name" value="GPCRRHODOPSN"/>
</dbReference>
<evidence type="ECO:0000256" key="1">
    <source>
        <dbReference type="ARBA" id="ARBA00004141"/>
    </source>
</evidence>
<dbReference type="InterPro" id="IPR000276">
    <property type="entry name" value="GPCR_Rhodpsn"/>
</dbReference>
<evidence type="ECO:0000256" key="5">
    <source>
        <dbReference type="ARBA" id="ARBA00023136"/>
    </source>
</evidence>
<feature type="transmembrane region" description="Helical" evidence="8">
    <location>
        <begin position="293"/>
        <end position="315"/>
    </location>
</feature>
<dbReference type="PANTHER" id="PTHR45695:SF9">
    <property type="entry name" value="LEUCOKININ RECEPTOR"/>
    <property type="match status" value="1"/>
</dbReference>
<reference evidence="11" key="1">
    <citation type="journal article" date="2017" name="bioRxiv">
        <title>Comparative analysis of the genomes of Stylophora pistillata and Acropora digitifera provides evidence for extensive differences between species of corals.</title>
        <authorList>
            <person name="Voolstra C.R."/>
            <person name="Li Y."/>
            <person name="Liew Y.J."/>
            <person name="Baumgarten S."/>
            <person name="Zoccola D."/>
            <person name="Flot J.-F."/>
            <person name="Tambutte S."/>
            <person name="Allemand D."/>
            <person name="Aranda M."/>
        </authorList>
    </citation>
    <scope>NUCLEOTIDE SEQUENCE [LARGE SCALE GENOMIC DNA]</scope>
</reference>
<keyword evidence="2 8" id="KW-0812">Transmembrane</keyword>
<comment type="caution">
    <text evidence="10">The sequence shown here is derived from an EMBL/GenBank/DDBJ whole genome shotgun (WGS) entry which is preliminary data.</text>
</comment>
<feature type="transmembrane region" description="Helical" evidence="8">
    <location>
        <begin position="95"/>
        <end position="117"/>
    </location>
</feature>
<evidence type="ECO:0000256" key="4">
    <source>
        <dbReference type="ARBA" id="ARBA00023040"/>
    </source>
</evidence>
<organism evidence="10 11">
    <name type="scientific">Stylophora pistillata</name>
    <name type="common">Smooth cauliflower coral</name>
    <dbReference type="NCBI Taxonomy" id="50429"/>
    <lineage>
        <taxon>Eukaryota</taxon>
        <taxon>Metazoa</taxon>
        <taxon>Cnidaria</taxon>
        <taxon>Anthozoa</taxon>
        <taxon>Hexacorallia</taxon>
        <taxon>Scleractinia</taxon>
        <taxon>Astrocoeniina</taxon>
        <taxon>Pocilloporidae</taxon>
        <taxon>Stylophora</taxon>
    </lineage>
</organism>
<dbReference type="CDD" id="cd00637">
    <property type="entry name" value="7tm_classA_rhodopsin-like"/>
    <property type="match status" value="1"/>
</dbReference>
<gene>
    <name evidence="10" type="primary">SSTR5</name>
    <name evidence="10" type="ORF">AWC38_SpisGene17039</name>
</gene>
<dbReference type="PANTHER" id="PTHR45695">
    <property type="entry name" value="LEUCOKININ RECEPTOR-RELATED"/>
    <property type="match status" value="1"/>
</dbReference>
<evidence type="ECO:0000313" key="10">
    <source>
        <dbReference type="EMBL" id="PFX18587.1"/>
    </source>
</evidence>
<evidence type="ECO:0000256" key="3">
    <source>
        <dbReference type="ARBA" id="ARBA00022989"/>
    </source>
</evidence>
<evidence type="ECO:0000256" key="8">
    <source>
        <dbReference type="SAM" id="Phobius"/>
    </source>
</evidence>
<evidence type="ECO:0000313" key="11">
    <source>
        <dbReference type="Proteomes" id="UP000225706"/>
    </source>
</evidence>
<keyword evidence="4" id="KW-0297">G-protein coupled receptor</keyword>
<feature type="transmembrane region" description="Helical" evidence="8">
    <location>
        <begin position="18"/>
        <end position="42"/>
    </location>
</feature>
<dbReference type="Gene3D" id="1.20.1070.10">
    <property type="entry name" value="Rhodopsin 7-helix transmembrane proteins"/>
    <property type="match status" value="1"/>
</dbReference>
<proteinExistence type="predicted"/>
<comment type="subcellular location">
    <subcellularLocation>
        <location evidence="1">Membrane</location>
        <topology evidence="1">Multi-pass membrane protein</topology>
    </subcellularLocation>
</comment>
<dbReference type="Pfam" id="PF00001">
    <property type="entry name" value="7tm_1"/>
    <property type="match status" value="1"/>
</dbReference>
<protein>
    <submittedName>
        <fullName evidence="10">Somatostatin receptor type 5</fullName>
    </submittedName>
</protein>
<feature type="transmembrane region" description="Helical" evidence="8">
    <location>
        <begin position="256"/>
        <end position="281"/>
    </location>
</feature>
<dbReference type="OrthoDB" id="8935849at2759"/>
<feature type="transmembrane region" description="Helical" evidence="8">
    <location>
        <begin position="181"/>
        <end position="208"/>
    </location>
</feature>
<evidence type="ECO:0000256" key="6">
    <source>
        <dbReference type="ARBA" id="ARBA00023170"/>
    </source>
</evidence>
<sequence>MNNTSTDYITTKLSRFSIIKLTVEVLIALFGIFGNVLVAVVIKGLGKKKTTTDLYLLNLAIADLGILLLTFPLVAIRENAPTNWPLGEFVCLYSYPIPEIFHGTSVWFIVVIAIVRYREIVIPRKAIRNKNKISLKYAKTTAVCIWVASFLLFSLPFYFVVSFGLPPGEVGVWCGPIWPSLIIAQLYLCLLTTFGYIIPLGVICWTYLAISRAINRSSNFLFAMKRGQDGAEGNLQVAVTGVQSIRLRQNKRAKKILTPVVVVFAITMFPLTILRLTLAFWPSLAEKDYYENTLFAVTLFVIANSSANPVIYSIASKSFRKGMTNLYSKCLIKCL</sequence>
<keyword evidence="6 10" id="KW-0675">Receptor</keyword>
<feature type="domain" description="G-protein coupled receptors family 1 profile" evidence="9">
    <location>
        <begin position="34"/>
        <end position="312"/>
    </location>
</feature>
<evidence type="ECO:0000259" key="9">
    <source>
        <dbReference type="PROSITE" id="PS50262"/>
    </source>
</evidence>
<dbReference type="STRING" id="50429.A0A2B4RQG7"/>
<keyword evidence="5 8" id="KW-0472">Membrane</keyword>
<keyword evidence="3 8" id="KW-1133">Transmembrane helix</keyword>
<dbReference type="Proteomes" id="UP000225706">
    <property type="component" value="Unassembled WGS sequence"/>
</dbReference>